<gene>
    <name evidence="2" type="ORF">Ahu01nite_067930</name>
</gene>
<feature type="compositionally biased region" description="Gly residues" evidence="1">
    <location>
        <begin position="401"/>
        <end position="417"/>
    </location>
</feature>
<keyword evidence="3" id="KW-1185">Reference proteome</keyword>
<evidence type="ECO:0008006" key="4">
    <source>
        <dbReference type="Google" id="ProtNLM"/>
    </source>
</evidence>
<evidence type="ECO:0000256" key="1">
    <source>
        <dbReference type="SAM" id="MobiDB-lite"/>
    </source>
</evidence>
<name>A0ABQ3ZYL4_9ACTN</name>
<dbReference type="RefSeq" id="WP_203840746.1">
    <property type="nucleotide sequence ID" value="NZ_BAAATV010000038.1"/>
</dbReference>
<feature type="region of interest" description="Disordered" evidence="1">
    <location>
        <begin position="217"/>
        <end position="253"/>
    </location>
</feature>
<dbReference type="Proteomes" id="UP000603200">
    <property type="component" value="Unassembled WGS sequence"/>
</dbReference>
<feature type="compositionally biased region" description="Basic and acidic residues" evidence="1">
    <location>
        <begin position="217"/>
        <end position="231"/>
    </location>
</feature>
<organism evidence="2 3">
    <name type="scientific">Winogradskya humida</name>
    <dbReference type="NCBI Taxonomy" id="113566"/>
    <lineage>
        <taxon>Bacteria</taxon>
        <taxon>Bacillati</taxon>
        <taxon>Actinomycetota</taxon>
        <taxon>Actinomycetes</taxon>
        <taxon>Micromonosporales</taxon>
        <taxon>Micromonosporaceae</taxon>
        <taxon>Winogradskya</taxon>
    </lineage>
</organism>
<feature type="region of interest" description="Disordered" evidence="1">
    <location>
        <begin position="398"/>
        <end position="443"/>
    </location>
</feature>
<feature type="compositionally biased region" description="Basic residues" evidence="1">
    <location>
        <begin position="427"/>
        <end position="440"/>
    </location>
</feature>
<accession>A0ABQ3ZYL4</accession>
<proteinExistence type="predicted"/>
<comment type="caution">
    <text evidence="2">The sequence shown here is derived from an EMBL/GenBank/DDBJ whole genome shotgun (WGS) entry which is preliminary data.</text>
</comment>
<evidence type="ECO:0000313" key="3">
    <source>
        <dbReference type="Proteomes" id="UP000603200"/>
    </source>
</evidence>
<evidence type="ECO:0000313" key="2">
    <source>
        <dbReference type="EMBL" id="GIE23691.1"/>
    </source>
</evidence>
<sequence length="569" mass="61447">MSEISGDFETHVTVQAHQRDALDAFAAEHALKVVHIELDRGDISHQPMLTLHGSGTLAEQIRVAGEWCDRLGQAGMRPARVKVEAAPYAAGVPVADRDAAGEPQDRYFEHHVKVLLPAGAGVAGLLELTDLAVAFGARLSRNARSRDAAGTQARFVNQRCWGVGRETSTARLGELVDGLRAAGYEIAKVEQEYVVHDSHLDLDLGWLQPPRQADAWGRKNNDWLTKRDDANRQAPAGQPGYPPTYQPLPSAPGLRQRAAFDPAVKPYPHAFRPGEPVFTDPVLGQRWRDARRTAMQDLLTAIAASRWSAHLVLRGSVTMPAWVGEAAREPGDLDFVVTPPTLTSDSTEARQLLDGILACAGLQPGEAAESAIWTYERADGHRLAIPFDALHARGALDEGSHGGSALRGGAALPGGEGSRGDAVSRRGGGRGSRRPARGSRRSVDELGGSLQVDVVFGERLPVDPLPVTLPGVGVPVQAATAGLSLAWKLQWLGTDMWPQGKDLYDAVLLAEHTPVDLNLVRELLSDPTFGPETVLSWIDVDWDNLAAEHPIIEGDVERWVRRLAIALDR</sequence>
<protein>
    <recommendedName>
        <fullName evidence="4">Nucleotidyltransferase AbiEii toxin of type IV toxin-antitoxin system</fullName>
    </recommendedName>
</protein>
<reference evidence="2 3" key="1">
    <citation type="submission" date="2021-01" db="EMBL/GenBank/DDBJ databases">
        <title>Whole genome shotgun sequence of Actinoplanes humidus NBRC 14915.</title>
        <authorList>
            <person name="Komaki H."/>
            <person name="Tamura T."/>
        </authorList>
    </citation>
    <scope>NUCLEOTIDE SEQUENCE [LARGE SCALE GENOMIC DNA]</scope>
    <source>
        <strain evidence="2 3">NBRC 14915</strain>
    </source>
</reference>
<feature type="compositionally biased region" description="Pro residues" evidence="1">
    <location>
        <begin position="240"/>
        <end position="250"/>
    </location>
</feature>
<dbReference type="EMBL" id="BOMN01000095">
    <property type="protein sequence ID" value="GIE23691.1"/>
    <property type="molecule type" value="Genomic_DNA"/>
</dbReference>